<protein>
    <submittedName>
        <fullName evidence="5">Fungal-specific transcription factor domain-containing protein</fullName>
    </submittedName>
</protein>
<dbReference type="InterPro" id="IPR001138">
    <property type="entry name" value="Zn2Cys6_DnaBD"/>
</dbReference>
<dbReference type="Gene3D" id="4.10.240.10">
    <property type="entry name" value="Zn(2)-C6 fungal-type DNA-binding domain"/>
    <property type="match status" value="1"/>
</dbReference>
<dbReference type="PANTHER" id="PTHR43374:SF1">
    <property type="entry name" value="FLAVIN PRENYLTRANSFERASE PAD1, MITOCHONDRIAL"/>
    <property type="match status" value="1"/>
</dbReference>
<feature type="region of interest" description="Disordered" evidence="3">
    <location>
        <begin position="613"/>
        <end position="651"/>
    </location>
</feature>
<dbReference type="OrthoDB" id="1747771at2759"/>
<dbReference type="AlphaFoldDB" id="A0A8K0X6K1"/>
<dbReference type="CDD" id="cd00067">
    <property type="entry name" value="GAL4"/>
    <property type="match status" value="1"/>
</dbReference>
<dbReference type="GO" id="GO:0003677">
    <property type="term" value="F:DNA binding"/>
    <property type="evidence" value="ECO:0007669"/>
    <property type="project" value="InterPro"/>
</dbReference>
<dbReference type="PANTHER" id="PTHR43374">
    <property type="entry name" value="FLAVIN PRENYLTRANSFERASE"/>
    <property type="match status" value="1"/>
</dbReference>
<dbReference type="Proteomes" id="UP000813385">
    <property type="component" value="Unassembled WGS sequence"/>
</dbReference>
<dbReference type="EMBL" id="JAGPXD010000002">
    <property type="protein sequence ID" value="KAH7368982.1"/>
    <property type="molecule type" value="Genomic_DNA"/>
</dbReference>
<evidence type="ECO:0000256" key="1">
    <source>
        <dbReference type="ARBA" id="ARBA00022723"/>
    </source>
</evidence>
<feature type="compositionally biased region" description="Low complexity" evidence="3">
    <location>
        <begin position="70"/>
        <end position="84"/>
    </location>
</feature>
<dbReference type="InterPro" id="IPR004507">
    <property type="entry name" value="UbiX-like"/>
</dbReference>
<keyword evidence="1" id="KW-0479">Metal-binding</keyword>
<proteinExistence type="predicted"/>
<evidence type="ECO:0000256" key="3">
    <source>
        <dbReference type="SAM" id="MobiDB-lite"/>
    </source>
</evidence>
<evidence type="ECO:0000256" key="2">
    <source>
        <dbReference type="ARBA" id="ARBA00023242"/>
    </source>
</evidence>
<dbReference type="Pfam" id="PF04082">
    <property type="entry name" value="Fungal_trans"/>
    <property type="match status" value="1"/>
</dbReference>
<keyword evidence="2" id="KW-0539">Nucleus</keyword>
<feature type="domain" description="Zn(2)-C6 fungal-type" evidence="4">
    <location>
        <begin position="35"/>
        <end position="66"/>
    </location>
</feature>
<dbReference type="SUPFAM" id="SSF57701">
    <property type="entry name" value="Zn2/Cys6 DNA-binding domain"/>
    <property type="match status" value="1"/>
</dbReference>
<dbReference type="GO" id="GO:0016831">
    <property type="term" value="F:carboxy-lyase activity"/>
    <property type="evidence" value="ECO:0007669"/>
    <property type="project" value="TreeGrafter"/>
</dbReference>
<keyword evidence="6" id="KW-1185">Reference proteome</keyword>
<dbReference type="Pfam" id="PF00172">
    <property type="entry name" value="Zn_clus"/>
    <property type="match status" value="1"/>
</dbReference>
<evidence type="ECO:0000259" key="4">
    <source>
        <dbReference type="PROSITE" id="PS50048"/>
    </source>
</evidence>
<dbReference type="GO" id="GO:0000981">
    <property type="term" value="F:DNA-binding transcription factor activity, RNA polymerase II-specific"/>
    <property type="evidence" value="ECO:0007669"/>
    <property type="project" value="InterPro"/>
</dbReference>
<dbReference type="GO" id="GO:0008270">
    <property type="term" value="F:zinc ion binding"/>
    <property type="evidence" value="ECO:0007669"/>
    <property type="project" value="InterPro"/>
</dbReference>
<gene>
    <name evidence="5" type="ORF">B0T11DRAFT_69044</name>
</gene>
<dbReference type="CDD" id="cd12148">
    <property type="entry name" value="fungal_TF_MHR"/>
    <property type="match status" value="1"/>
</dbReference>
<evidence type="ECO:0000313" key="6">
    <source>
        <dbReference type="Proteomes" id="UP000813385"/>
    </source>
</evidence>
<organism evidence="5 6">
    <name type="scientific">Plectosphaerella cucumerina</name>
    <dbReference type="NCBI Taxonomy" id="40658"/>
    <lineage>
        <taxon>Eukaryota</taxon>
        <taxon>Fungi</taxon>
        <taxon>Dikarya</taxon>
        <taxon>Ascomycota</taxon>
        <taxon>Pezizomycotina</taxon>
        <taxon>Sordariomycetes</taxon>
        <taxon>Hypocreomycetidae</taxon>
        <taxon>Glomerellales</taxon>
        <taxon>Plectosphaerellaceae</taxon>
        <taxon>Plectosphaerella</taxon>
    </lineage>
</organism>
<sequence length="763" mass="85120">MVDNQTTPEVPLEDLTPEEASRIIHSHRKVRYGTACWPCRQRKVKCDNQQPCDNCVKRDHPQLCSYKPNRSSASRTATASTVTSELGGSSRKRPHSPDGQPEANAPPEQRQPSWPRTIASVDEAEAPESATRYLGYNSIPSLLREQSSSAEMHSGGDIRQDMRSILGLDTSAPFPLMSSRHLDTLTREISSELPSDREVMKLFRSYKETPQQFWGFVVDIDDLESKLMTYLEDRARNARNSTKTTRPVSASWLAILFAVLAVGSQYHDSPYHIRTRDSQKYIQISFHFLRLGNFLLRPTFDSIQALLLTSFVLLNDMKAEASWALLGLTCRLAQSLGLHRPIPQEDREGSRPDAKSREMIRRKLWWTCVWHDTLTSLSFDRSPMTNFACCPIPTTSHAPGNYSYLETMYHLCEIISKRLNPDIATTATYEQMIDNCKAVEDLREMVAPNIRFKEQCRSVIDRLQHFAINLHSSFVISVCCRPALHRETQLPPEQKRFLTNKCQRNLSETVRMFLSMHQLSVIPTRSWAFTYHGLSSALLLGILGETKNSPEVRQLQGDLIAALSATAAKEQSSPTVHIPKTDKDIELSGPLWRALTALKNIYEHGSVVGSTLKRDSEAGSGAPSGARTPLHMLPGIGAGNGGNGAAGPNPAAVHRSLLQQPGLDPHQDAALAMAEMQQNGTPLQQSDFGAGALAQFPLQQQGNGGVNMDNMGNLDPASYMSPMDLYESIWWESPDPFNAGLDTMNFDFVAQPPPGQPQQQYYF</sequence>
<dbReference type="InterPro" id="IPR007219">
    <property type="entry name" value="XnlR_reg_dom"/>
</dbReference>
<evidence type="ECO:0000313" key="5">
    <source>
        <dbReference type="EMBL" id="KAH7368982.1"/>
    </source>
</evidence>
<feature type="region of interest" description="Disordered" evidence="3">
    <location>
        <begin position="66"/>
        <end position="114"/>
    </location>
</feature>
<dbReference type="InterPro" id="IPR036864">
    <property type="entry name" value="Zn2-C6_fun-type_DNA-bd_sf"/>
</dbReference>
<name>A0A8K0X6K1_9PEZI</name>
<accession>A0A8K0X6K1</accession>
<dbReference type="SMART" id="SM00906">
    <property type="entry name" value="Fungal_trans"/>
    <property type="match status" value="1"/>
</dbReference>
<reference evidence="5" key="1">
    <citation type="journal article" date="2021" name="Nat. Commun.">
        <title>Genetic determinants of endophytism in the Arabidopsis root mycobiome.</title>
        <authorList>
            <person name="Mesny F."/>
            <person name="Miyauchi S."/>
            <person name="Thiergart T."/>
            <person name="Pickel B."/>
            <person name="Atanasova L."/>
            <person name="Karlsson M."/>
            <person name="Huettel B."/>
            <person name="Barry K.W."/>
            <person name="Haridas S."/>
            <person name="Chen C."/>
            <person name="Bauer D."/>
            <person name="Andreopoulos W."/>
            <person name="Pangilinan J."/>
            <person name="LaButti K."/>
            <person name="Riley R."/>
            <person name="Lipzen A."/>
            <person name="Clum A."/>
            <person name="Drula E."/>
            <person name="Henrissat B."/>
            <person name="Kohler A."/>
            <person name="Grigoriev I.V."/>
            <person name="Martin F.M."/>
            <person name="Hacquard S."/>
        </authorList>
    </citation>
    <scope>NUCLEOTIDE SEQUENCE</scope>
    <source>
        <strain evidence="5">MPI-CAGE-AT-0016</strain>
    </source>
</reference>
<dbReference type="FunFam" id="4.10.240.10:FF:000001">
    <property type="entry name" value="Fungal specific transcription factor, putative"/>
    <property type="match status" value="1"/>
</dbReference>
<dbReference type="GO" id="GO:0006351">
    <property type="term" value="P:DNA-templated transcription"/>
    <property type="evidence" value="ECO:0007669"/>
    <property type="project" value="InterPro"/>
</dbReference>
<dbReference type="SMART" id="SM00066">
    <property type="entry name" value="GAL4"/>
    <property type="match status" value="1"/>
</dbReference>
<dbReference type="PROSITE" id="PS00463">
    <property type="entry name" value="ZN2_CY6_FUNGAL_1"/>
    <property type="match status" value="1"/>
</dbReference>
<comment type="caution">
    <text evidence="5">The sequence shown here is derived from an EMBL/GenBank/DDBJ whole genome shotgun (WGS) entry which is preliminary data.</text>
</comment>
<dbReference type="PROSITE" id="PS50048">
    <property type="entry name" value="ZN2_CY6_FUNGAL_2"/>
    <property type="match status" value="1"/>
</dbReference>
<feature type="compositionally biased region" description="Gly residues" evidence="3">
    <location>
        <begin position="636"/>
        <end position="645"/>
    </location>
</feature>